<organism evidence="14 15">
    <name type="scientific">Chitinophaga agri</name>
    <dbReference type="NCBI Taxonomy" id="2703787"/>
    <lineage>
        <taxon>Bacteria</taxon>
        <taxon>Pseudomonadati</taxon>
        <taxon>Bacteroidota</taxon>
        <taxon>Chitinophagia</taxon>
        <taxon>Chitinophagales</taxon>
        <taxon>Chitinophagaceae</taxon>
        <taxon>Chitinophaga</taxon>
    </lineage>
</organism>
<dbReference type="AlphaFoldDB" id="A0A6B9Z9D4"/>
<evidence type="ECO:0000259" key="12">
    <source>
        <dbReference type="PROSITE" id="PS50929"/>
    </source>
</evidence>
<evidence type="ECO:0000256" key="8">
    <source>
        <dbReference type="ARBA" id="ARBA00022989"/>
    </source>
</evidence>
<feature type="transmembrane region" description="Helical" evidence="10">
    <location>
        <begin position="312"/>
        <end position="333"/>
    </location>
</feature>
<feature type="domain" description="ABC transmembrane type-1" evidence="12">
    <location>
        <begin position="179"/>
        <end position="457"/>
    </location>
</feature>
<dbReference type="InterPro" id="IPR027417">
    <property type="entry name" value="P-loop_NTPase"/>
</dbReference>
<keyword evidence="2" id="KW-0813">Transport</keyword>
<dbReference type="PROSITE" id="PS50990">
    <property type="entry name" value="PEPTIDASE_C39"/>
    <property type="match status" value="1"/>
</dbReference>
<evidence type="ECO:0000256" key="2">
    <source>
        <dbReference type="ARBA" id="ARBA00022448"/>
    </source>
</evidence>
<dbReference type="GO" id="GO:0008233">
    <property type="term" value="F:peptidase activity"/>
    <property type="evidence" value="ECO:0007669"/>
    <property type="project" value="InterPro"/>
</dbReference>
<name>A0A6B9Z9D4_9BACT</name>
<feature type="transmembrane region" description="Helical" evidence="10">
    <location>
        <begin position="175"/>
        <end position="193"/>
    </location>
</feature>
<evidence type="ECO:0000256" key="1">
    <source>
        <dbReference type="ARBA" id="ARBA00004651"/>
    </source>
</evidence>
<dbReference type="RefSeq" id="WP_162330172.1">
    <property type="nucleotide sequence ID" value="NZ_CP048113.1"/>
</dbReference>
<evidence type="ECO:0000259" key="11">
    <source>
        <dbReference type="PROSITE" id="PS50893"/>
    </source>
</evidence>
<dbReference type="InterPro" id="IPR003439">
    <property type="entry name" value="ABC_transporter-like_ATP-bd"/>
</dbReference>
<feature type="domain" description="ABC transporter" evidence="11">
    <location>
        <begin position="493"/>
        <end position="734"/>
    </location>
</feature>
<dbReference type="SUPFAM" id="SSF90123">
    <property type="entry name" value="ABC transporter transmembrane region"/>
    <property type="match status" value="1"/>
</dbReference>
<reference evidence="14 15" key="1">
    <citation type="submission" date="2020-01" db="EMBL/GenBank/DDBJ databases">
        <title>Complete genome sequence of Chitinophaga sp. H33E-04 isolated from quinoa roots.</title>
        <authorList>
            <person name="Weon H.-Y."/>
            <person name="Lee S.A."/>
        </authorList>
    </citation>
    <scope>NUCLEOTIDE SEQUENCE [LARGE SCALE GENOMIC DNA]</scope>
    <source>
        <strain evidence="14 15">H33E-04</strain>
    </source>
</reference>
<dbReference type="InterPro" id="IPR005074">
    <property type="entry name" value="Peptidase_C39"/>
</dbReference>
<dbReference type="GO" id="GO:0016887">
    <property type="term" value="F:ATP hydrolysis activity"/>
    <property type="evidence" value="ECO:0007669"/>
    <property type="project" value="InterPro"/>
</dbReference>
<keyword evidence="6" id="KW-0378">Hydrolase</keyword>
<keyword evidence="7" id="KW-0067">ATP-binding</keyword>
<accession>A0A6B9Z9D4</accession>
<evidence type="ECO:0000256" key="10">
    <source>
        <dbReference type="SAM" id="Phobius"/>
    </source>
</evidence>
<comment type="subcellular location">
    <subcellularLocation>
        <location evidence="1">Cell membrane</location>
        <topology evidence="1">Multi-pass membrane protein</topology>
    </subcellularLocation>
</comment>
<dbReference type="PANTHER" id="PTHR43394:SF1">
    <property type="entry name" value="ATP-BINDING CASSETTE SUB-FAMILY B MEMBER 10, MITOCHONDRIAL"/>
    <property type="match status" value="1"/>
</dbReference>
<dbReference type="InterPro" id="IPR011527">
    <property type="entry name" value="ABC1_TM_dom"/>
</dbReference>
<dbReference type="InterPro" id="IPR039421">
    <property type="entry name" value="Type_1_exporter"/>
</dbReference>
<feature type="transmembrane region" description="Helical" evidence="10">
    <location>
        <begin position="213"/>
        <end position="241"/>
    </location>
</feature>
<dbReference type="Gene3D" id="3.90.70.10">
    <property type="entry name" value="Cysteine proteinases"/>
    <property type="match status" value="1"/>
</dbReference>
<dbReference type="Proteomes" id="UP000476411">
    <property type="component" value="Chromosome"/>
</dbReference>
<keyword evidence="3" id="KW-1003">Cell membrane</keyword>
<feature type="domain" description="Peptidase C39" evidence="13">
    <location>
        <begin position="14"/>
        <end position="134"/>
    </location>
</feature>
<keyword evidence="5" id="KW-0547">Nucleotide-binding</keyword>
<dbReference type="Pfam" id="PF00005">
    <property type="entry name" value="ABC_tran"/>
    <property type="match status" value="1"/>
</dbReference>
<dbReference type="GO" id="GO:0005524">
    <property type="term" value="F:ATP binding"/>
    <property type="evidence" value="ECO:0007669"/>
    <property type="project" value="UniProtKB-KW"/>
</dbReference>
<dbReference type="GO" id="GO:0005886">
    <property type="term" value="C:plasma membrane"/>
    <property type="evidence" value="ECO:0007669"/>
    <property type="project" value="UniProtKB-SubCell"/>
</dbReference>
<dbReference type="CDD" id="cd18571">
    <property type="entry name" value="ABC_6TM_peptidase_like"/>
    <property type="match status" value="1"/>
</dbReference>
<dbReference type="InterPro" id="IPR003593">
    <property type="entry name" value="AAA+_ATPase"/>
</dbReference>
<dbReference type="Pfam" id="PF00664">
    <property type="entry name" value="ABC_membrane"/>
    <property type="match status" value="1"/>
</dbReference>
<dbReference type="Pfam" id="PF03412">
    <property type="entry name" value="Peptidase_C39"/>
    <property type="match status" value="1"/>
</dbReference>
<evidence type="ECO:0000256" key="9">
    <source>
        <dbReference type="ARBA" id="ARBA00023136"/>
    </source>
</evidence>
<dbReference type="PROSITE" id="PS50929">
    <property type="entry name" value="ABC_TM1F"/>
    <property type="match status" value="1"/>
</dbReference>
<evidence type="ECO:0000256" key="5">
    <source>
        <dbReference type="ARBA" id="ARBA00022741"/>
    </source>
</evidence>
<dbReference type="InterPro" id="IPR036640">
    <property type="entry name" value="ABC1_TM_sf"/>
</dbReference>
<evidence type="ECO:0000259" key="13">
    <source>
        <dbReference type="PROSITE" id="PS50990"/>
    </source>
</evidence>
<dbReference type="GO" id="GO:0006508">
    <property type="term" value="P:proteolysis"/>
    <property type="evidence" value="ECO:0007669"/>
    <property type="project" value="InterPro"/>
</dbReference>
<keyword evidence="4 10" id="KW-0812">Transmembrane</keyword>
<dbReference type="SUPFAM" id="SSF52540">
    <property type="entry name" value="P-loop containing nucleoside triphosphate hydrolases"/>
    <property type="match status" value="1"/>
</dbReference>
<evidence type="ECO:0000256" key="4">
    <source>
        <dbReference type="ARBA" id="ARBA00022692"/>
    </source>
</evidence>
<keyword evidence="8 10" id="KW-1133">Transmembrane helix</keyword>
<evidence type="ECO:0000313" key="14">
    <source>
        <dbReference type="EMBL" id="QHS58469.1"/>
    </source>
</evidence>
<keyword evidence="9 10" id="KW-0472">Membrane</keyword>
<dbReference type="PROSITE" id="PS50893">
    <property type="entry name" value="ABC_TRANSPORTER_2"/>
    <property type="match status" value="1"/>
</dbReference>
<gene>
    <name evidence="14" type="ORF">GWR21_02325</name>
</gene>
<dbReference type="FunFam" id="3.40.50.300:FF:000299">
    <property type="entry name" value="ABC transporter ATP-binding protein/permease"/>
    <property type="match status" value="1"/>
</dbReference>
<dbReference type="InterPro" id="IPR017871">
    <property type="entry name" value="ABC_transporter-like_CS"/>
</dbReference>
<evidence type="ECO:0000256" key="7">
    <source>
        <dbReference type="ARBA" id="ARBA00022840"/>
    </source>
</evidence>
<keyword evidence="15" id="KW-1185">Reference proteome</keyword>
<dbReference type="PANTHER" id="PTHR43394">
    <property type="entry name" value="ATP-DEPENDENT PERMEASE MDL1, MITOCHONDRIAL"/>
    <property type="match status" value="1"/>
</dbReference>
<evidence type="ECO:0000313" key="15">
    <source>
        <dbReference type="Proteomes" id="UP000476411"/>
    </source>
</evidence>
<dbReference type="PROSITE" id="PS00211">
    <property type="entry name" value="ABC_TRANSPORTER_1"/>
    <property type="match status" value="1"/>
</dbReference>
<dbReference type="SMART" id="SM00382">
    <property type="entry name" value="AAA"/>
    <property type="match status" value="1"/>
</dbReference>
<dbReference type="Gene3D" id="1.20.1560.10">
    <property type="entry name" value="ABC transporter type 1, transmembrane domain"/>
    <property type="match status" value="1"/>
</dbReference>
<dbReference type="EMBL" id="CP048113">
    <property type="protein sequence ID" value="QHS58469.1"/>
    <property type="molecule type" value="Genomic_DNA"/>
</dbReference>
<dbReference type="Gene3D" id="3.40.50.300">
    <property type="entry name" value="P-loop containing nucleotide triphosphate hydrolases"/>
    <property type="match status" value="1"/>
</dbReference>
<proteinExistence type="predicted"/>
<evidence type="ECO:0000256" key="3">
    <source>
        <dbReference type="ARBA" id="ARBA00022475"/>
    </source>
</evidence>
<dbReference type="KEGG" id="chih:GWR21_02325"/>
<dbReference type="GO" id="GO:0015421">
    <property type="term" value="F:ABC-type oligopeptide transporter activity"/>
    <property type="evidence" value="ECO:0007669"/>
    <property type="project" value="TreeGrafter"/>
</dbReference>
<sequence>MNLFKKKKFPFFKQIDQFDCGPACLKIISKFYGRNFSSEHLRDICNITPDGITIKSLMKGAETLGFKTVPASISYEVLEQKAPLPCVTYWRDRHFLIVYAFEKGMIKVADPSHGLLTYSKKEFIEAWQNNALADETTKGIVLLMEPSSRFFEQKNTEAAKGLLGLFPYIKNYSRYILQIFLGLFLGSILQLVLPFLTQKLVDKGINLNNLNFVYVLLLAQLMLFFSMSFIAAIRSWLLLYVAARINMLISSDYLVKLLSKTVSFFDSKTPGDIVQRINESSRLDAFLSTAPDAFFSYLNATIFLGVLAYYSWSIFLIFIVGIALYTTWVWAFMKKRAELDFRRFDSSSGMNSKLIQIVGGIQEVKVNGSERKHIRDWERVRVDYFKTSVSSLKLTQFQSIGGNVINEVKNILITFSSALLVMDGQISLGVMLAIQYIVGQINGPMLGLVSFFRSVQDARLSMDRFADIDHITPEQEQLNDHSLMKIPAQNYDIHIKDLTFSYVKDLNAPVLKNLNLTIPRGKITAIVGDSGSGKTTLLKLLLKLYLPTAGDIMVGNYNLRHIDSDNWRSLCGTVMQDGYIFSDTITQNITESASDENVDINKLLNAARIANIEELINALPAGFNSIIGAAGSSGRTLSGGQRQRILIARAVYKNPEFLFFDEATSALDANNERKIVENLDTFFEGKTVIIIAHRLSTVRRADQIIVLDKGEIREIGRHEELVERRGYYHTLIKNQLEIAN</sequence>
<evidence type="ECO:0000256" key="6">
    <source>
        <dbReference type="ARBA" id="ARBA00022801"/>
    </source>
</evidence>
<feature type="transmembrane region" description="Helical" evidence="10">
    <location>
        <begin position="285"/>
        <end position="306"/>
    </location>
</feature>
<protein>
    <submittedName>
        <fullName evidence="14">Peptidase domain-containing ABC transporter</fullName>
    </submittedName>
</protein>